<dbReference type="EMBL" id="JAEUBG010003218">
    <property type="protein sequence ID" value="KAH3683134.1"/>
    <property type="molecule type" value="Genomic_DNA"/>
</dbReference>
<feature type="chain" id="PRO_5040456672" evidence="1">
    <location>
        <begin position="26"/>
        <end position="124"/>
    </location>
</feature>
<dbReference type="AlphaFoldDB" id="A0A9P8TLH6"/>
<reference evidence="2" key="1">
    <citation type="journal article" date="2021" name="Open Biol.">
        <title>Shared evolutionary footprints suggest mitochondrial oxidative damage underlies multiple complex I losses in fungi.</title>
        <authorList>
            <person name="Schikora-Tamarit M.A."/>
            <person name="Marcet-Houben M."/>
            <person name="Nosek J."/>
            <person name="Gabaldon T."/>
        </authorList>
    </citation>
    <scope>NUCLEOTIDE SEQUENCE</scope>
    <source>
        <strain evidence="2">CBS2887</strain>
    </source>
</reference>
<evidence type="ECO:0000313" key="3">
    <source>
        <dbReference type="Proteomes" id="UP000774326"/>
    </source>
</evidence>
<proteinExistence type="predicted"/>
<protein>
    <submittedName>
        <fullName evidence="2">Uncharacterized protein</fullName>
    </submittedName>
</protein>
<keyword evidence="1" id="KW-0732">Signal</keyword>
<name>A0A9P8TLH6_WICPI</name>
<feature type="signal peptide" evidence="1">
    <location>
        <begin position="1"/>
        <end position="25"/>
    </location>
</feature>
<accession>A0A9P8TLH6</accession>
<dbReference type="Proteomes" id="UP000774326">
    <property type="component" value="Unassembled WGS sequence"/>
</dbReference>
<sequence length="124" mass="14397">MNWYTRHSNGANLSLVLCNLLKVEASNKDKKPPKSLTLISSGNSLFLKNSKCNFKEEEQLMARRKYAFCNFWFFKDLEMVLSERIASILPFKNLVYASNFNPIRKTSDDSYDNSVFAMYEAMKV</sequence>
<comment type="caution">
    <text evidence="2">The sequence shown here is derived from an EMBL/GenBank/DDBJ whole genome shotgun (WGS) entry which is preliminary data.</text>
</comment>
<reference evidence="2" key="2">
    <citation type="submission" date="2021-01" db="EMBL/GenBank/DDBJ databases">
        <authorList>
            <person name="Schikora-Tamarit M.A."/>
        </authorList>
    </citation>
    <scope>NUCLEOTIDE SEQUENCE</scope>
    <source>
        <strain evidence="2">CBS2887</strain>
    </source>
</reference>
<evidence type="ECO:0000256" key="1">
    <source>
        <dbReference type="SAM" id="SignalP"/>
    </source>
</evidence>
<organism evidence="2 3">
    <name type="scientific">Wickerhamomyces pijperi</name>
    <name type="common">Yeast</name>
    <name type="synonym">Pichia pijperi</name>
    <dbReference type="NCBI Taxonomy" id="599730"/>
    <lineage>
        <taxon>Eukaryota</taxon>
        <taxon>Fungi</taxon>
        <taxon>Dikarya</taxon>
        <taxon>Ascomycota</taxon>
        <taxon>Saccharomycotina</taxon>
        <taxon>Saccharomycetes</taxon>
        <taxon>Phaffomycetales</taxon>
        <taxon>Wickerhamomycetaceae</taxon>
        <taxon>Wickerhamomyces</taxon>
    </lineage>
</organism>
<gene>
    <name evidence="2" type="ORF">WICPIJ_005877</name>
</gene>
<evidence type="ECO:0000313" key="2">
    <source>
        <dbReference type="EMBL" id="KAH3683134.1"/>
    </source>
</evidence>
<keyword evidence="3" id="KW-1185">Reference proteome</keyword>